<evidence type="ECO:0000313" key="1">
    <source>
        <dbReference type="EMBL" id="KAK6802763.1"/>
    </source>
</evidence>
<sequence>MNSLSSFAKILQSRNQQGLVVHVSAVSMKIFPFVWESRFKLNVDGYSK</sequence>
<dbReference type="Proteomes" id="UP001371456">
    <property type="component" value="Unassembled WGS sequence"/>
</dbReference>
<name>A0AAN8U6B8_SOLBU</name>
<dbReference type="EMBL" id="JBANQN010000001">
    <property type="protein sequence ID" value="KAK6802763.1"/>
    <property type="molecule type" value="Genomic_DNA"/>
</dbReference>
<dbReference type="AlphaFoldDB" id="A0AAN8U6B8"/>
<keyword evidence="2" id="KW-1185">Reference proteome</keyword>
<proteinExistence type="predicted"/>
<accession>A0AAN8U6B8</accession>
<comment type="caution">
    <text evidence="1">The sequence shown here is derived from an EMBL/GenBank/DDBJ whole genome shotgun (WGS) entry which is preliminary data.</text>
</comment>
<organism evidence="1 2">
    <name type="scientific">Solanum bulbocastanum</name>
    <name type="common">Wild potato</name>
    <dbReference type="NCBI Taxonomy" id="147425"/>
    <lineage>
        <taxon>Eukaryota</taxon>
        <taxon>Viridiplantae</taxon>
        <taxon>Streptophyta</taxon>
        <taxon>Embryophyta</taxon>
        <taxon>Tracheophyta</taxon>
        <taxon>Spermatophyta</taxon>
        <taxon>Magnoliopsida</taxon>
        <taxon>eudicotyledons</taxon>
        <taxon>Gunneridae</taxon>
        <taxon>Pentapetalae</taxon>
        <taxon>asterids</taxon>
        <taxon>lamiids</taxon>
        <taxon>Solanales</taxon>
        <taxon>Solanaceae</taxon>
        <taxon>Solanoideae</taxon>
        <taxon>Solaneae</taxon>
        <taxon>Solanum</taxon>
    </lineage>
</organism>
<protein>
    <submittedName>
        <fullName evidence="1">Uncharacterized protein</fullName>
    </submittedName>
</protein>
<reference evidence="1 2" key="1">
    <citation type="submission" date="2024-02" db="EMBL/GenBank/DDBJ databases">
        <title>de novo genome assembly of Solanum bulbocastanum strain 11H21.</title>
        <authorList>
            <person name="Hosaka A.J."/>
        </authorList>
    </citation>
    <scope>NUCLEOTIDE SEQUENCE [LARGE SCALE GENOMIC DNA]</scope>
    <source>
        <tissue evidence="1">Young leaves</tissue>
    </source>
</reference>
<evidence type="ECO:0000313" key="2">
    <source>
        <dbReference type="Proteomes" id="UP001371456"/>
    </source>
</evidence>
<gene>
    <name evidence="1" type="ORF">RDI58_000546</name>
</gene>